<protein>
    <recommendedName>
        <fullName evidence="5">HTH tetR-type domain-containing protein</fullName>
    </recommendedName>
</protein>
<sequence>MDRAAITAAATALLTEGGVEAVTMRSLASRLGVSAMALYHHVEDKDDVLRMVGDEVLGRVVLPDPLAMDWRAQIIYVVTHAYRALQSVPGISGVVLTSKLLPNAKAQLLFSLHQFERAGLDPAAAREAYAGVHQLFIGRLLIADSANFRLSSTAHAVDEIHDYIAVLHRESTFINALEALLNSYGKADS</sequence>
<evidence type="ECO:0000256" key="2">
    <source>
        <dbReference type="ARBA" id="ARBA00023125"/>
    </source>
</evidence>
<dbReference type="PANTHER" id="PTHR30055:SF151">
    <property type="entry name" value="TRANSCRIPTIONAL REGULATORY PROTEIN"/>
    <property type="match status" value="1"/>
</dbReference>
<dbReference type="PROSITE" id="PS50977">
    <property type="entry name" value="HTH_TETR_2"/>
    <property type="match status" value="1"/>
</dbReference>
<dbReference type="SUPFAM" id="SSF46689">
    <property type="entry name" value="Homeodomain-like"/>
    <property type="match status" value="1"/>
</dbReference>
<feature type="domain" description="HTH tetR-type" evidence="5">
    <location>
        <begin position="1"/>
        <end position="60"/>
    </location>
</feature>
<dbReference type="KEGG" id="many:MANY_08680"/>
<accession>A0A6N4W839</accession>
<gene>
    <name evidence="6" type="ORF">MANY_08680</name>
</gene>
<evidence type="ECO:0000256" key="1">
    <source>
        <dbReference type="ARBA" id="ARBA00023015"/>
    </source>
</evidence>
<evidence type="ECO:0000259" key="5">
    <source>
        <dbReference type="PROSITE" id="PS50977"/>
    </source>
</evidence>
<dbReference type="PRINTS" id="PR00455">
    <property type="entry name" value="HTHTETR"/>
</dbReference>
<keyword evidence="1" id="KW-0805">Transcription regulation</keyword>
<reference evidence="6 7" key="1">
    <citation type="journal article" date="2019" name="Emerg. Microbes Infect.">
        <title>Comprehensive subspecies identification of 175 nontuberculous mycobacteria species based on 7547 genomic profiles.</title>
        <authorList>
            <person name="Matsumoto Y."/>
            <person name="Kinjo T."/>
            <person name="Motooka D."/>
            <person name="Nabeya D."/>
            <person name="Jung N."/>
            <person name="Uechi K."/>
            <person name="Horii T."/>
            <person name="Iida T."/>
            <person name="Fujita J."/>
            <person name="Nakamura S."/>
        </authorList>
    </citation>
    <scope>NUCLEOTIDE SEQUENCE [LARGE SCALE GENOMIC DNA]</scope>
    <source>
        <strain evidence="6 7">JCM 30275</strain>
    </source>
</reference>
<evidence type="ECO:0000313" key="6">
    <source>
        <dbReference type="EMBL" id="BBZ75531.1"/>
    </source>
</evidence>
<dbReference type="Pfam" id="PF00440">
    <property type="entry name" value="TetR_N"/>
    <property type="match status" value="1"/>
</dbReference>
<dbReference type="EMBL" id="AP022620">
    <property type="protein sequence ID" value="BBZ75531.1"/>
    <property type="molecule type" value="Genomic_DNA"/>
</dbReference>
<dbReference type="InterPro" id="IPR009057">
    <property type="entry name" value="Homeodomain-like_sf"/>
</dbReference>
<evidence type="ECO:0000313" key="7">
    <source>
        <dbReference type="Proteomes" id="UP000467249"/>
    </source>
</evidence>
<dbReference type="GO" id="GO:0003700">
    <property type="term" value="F:DNA-binding transcription factor activity"/>
    <property type="evidence" value="ECO:0007669"/>
    <property type="project" value="TreeGrafter"/>
</dbReference>
<dbReference type="InterPro" id="IPR001647">
    <property type="entry name" value="HTH_TetR"/>
</dbReference>
<proteinExistence type="predicted"/>
<dbReference type="InterPro" id="IPR050109">
    <property type="entry name" value="HTH-type_TetR-like_transc_reg"/>
</dbReference>
<evidence type="ECO:0000256" key="4">
    <source>
        <dbReference type="PROSITE-ProRule" id="PRU00335"/>
    </source>
</evidence>
<dbReference type="AlphaFoldDB" id="A0A6N4W839"/>
<feature type="DNA-binding region" description="H-T-H motif" evidence="4">
    <location>
        <begin position="23"/>
        <end position="42"/>
    </location>
</feature>
<dbReference type="Gene3D" id="1.10.357.10">
    <property type="entry name" value="Tetracycline Repressor, domain 2"/>
    <property type="match status" value="1"/>
</dbReference>
<dbReference type="PANTHER" id="PTHR30055">
    <property type="entry name" value="HTH-TYPE TRANSCRIPTIONAL REGULATOR RUTR"/>
    <property type="match status" value="1"/>
</dbReference>
<keyword evidence="2 4" id="KW-0238">DNA-binding</keyword>
<evidence type="ECO:0000256" key="3">
    <source>
        <dbReference type="ARBA" id="ARBA00023163"/>
    </source>
</evidence>
<dbReference type="SUPFAM" id="SSF48498">
    <property type="entry name" value="Tetracyclin repressor-like, C-terminal domain"/>
    <property type="match status" value="1"/>
</dbReference>
<dbReference type="Proteomes" id="UP000467249">
    <property type="component" value="Chromosome"/>
</dbReference>
<keyword evidence="3" id="KW-0804">Transcription</keyword>
<keyword evidence="7" id="KW-1185">Reference proteome</keyword>
<organism evidence="6 7">
    <name type="scientific">Mycolicibacterium anyangense</name>
    <dbReference type="NCBI Taxonomy" id="1431246"/>
    <lineage>
        <taxon>Bacteria</taxon>
        <taxon>Bacillati</taxon>
        <taxon>Actinomycetota</taxon>
        <taxon>Actinomycetes</taxon>
        <taxon>Mycobacteriales</taxon>
        <taxon>Mycobacteriaceae</taxon>
        <taxon>Mycolicibacterium</taxon>
    </lineage>
</organism>
<name>A0A6N4W839_9MYCO</name>
<dbReference type="GO" id="GO:0000976">
    <property type="term" value="F:transcription cis-regulatory region binding"/>
    <property type="evidence" value="ECO:0007669"/>
    <property type="project" value="TreeGrafter"/>
</dbReference>
<dbReference type="InterPro" id="IPR036271">
    <property type="entry name" value="Tet_transcr_reg_TetR-rel_C_sf"/>
</dbReference>